<sequence length="224" mass="23858">MAVQEQLFEQSQRLALAGQQAAIDRYRSQLATDQELIELRERIRATAAVQLANGIIGFADYFADASQLNQARLNLQLHRLQLLQAQAALLTAQEPPLRPLNLNLYATQAMRPALFTLLLPLLPALLSGCQPPAPDFDASGNFETTEYVVAAQAAGPLLRLAVREGDEPAGGPGSGPGGYAALVSAPRAAARKRSGRARPDPDVPAHSWPWSSKRPTCGASGSGC</sequence>
<evidence type="ECO:0000256" key="1">
    <source>
        <dbReference type="SAM" id="MobiDB-lite"/>
    </source>
</evidence>
<evidence type="ECO:0008006" key="4">
    <source>
        <dbReference type="Google" id="ProtNLM"/>
    </source>
</evidence>
<accession>A0ABW2UE16</accession>
<dbReference type="RefSeq" id="WP_380207279.1">
    <property type="nucleotide sequence ID" value="NZ_JBHTEK010000006.1"/>
</dbReference>
<gene>
    <name evidence="2" type="ORF">ACFQT0_30630</name>
</gene>
<name>A0ABW2UE16_9BACT</name>
<keyword evidence="3" id="KW-1185">Reference proteome</keyword>
<feature type="compositionally biased region" description="Gly residues" evidence="1">
    <location>
        <begin position="168"/>
        <end position="178"/>
    </location>
</feature>
<feature type="compositionally biased region" description="Low complexity" evidence="1">
    <location>
        <begin position="179"/>
        <end position="188"/>
    </location>
</feature>
<dbReference type="EMBL" id="JBHTEK010000006">
    <property type="protein sequence ID" value="MFC7671274.1"/>
    <property type="molecule type" value="Genomic_DNA"/>
</dbReference>
<comment type="caution">
    <text evidence="2">The sequence shown here is derived from an EMBL/GenBank/DDBJ whole genome shotgun (WGS) entry which is preliminary data.</text>
</comment>
<proteinExistence type="predicted"/>
<evidence type="ECO:0000313" key="2">
    <source>
        <dbReference type="EMBL" id="MFC7671274.1"/>
    </source>
</evidence>
<reference evidence="3" key="1">
    <citation type="journal article" date="2019" name="Int. J. Syst. Evol. Microbiol.">
        <title>The Global Catalogue of Microorganisms (GCM) 10K type strain sequencing project: providing services to taxonomists for standard genome sequencing and annotation.</title>
        <authorList>
            <consortium name="The Broad Institute Genomics Platform"/>
            <consortium name="The Broad Institute Genome Sequencing Center for Infectious Disease"/>
            <person name="Wu L."/>
            <person name="Ma J."/>
        </authorList>
    </citation>
    <scope>NUCLEOTIDE SEQUENCE [LARGE SCALE GENOMIC DNA]</scope>
    <source>
        <strain evidence="3">JCM 19635</strain>
    </source>
</reference>
<protein>
    <recommendedName>
        <fullName evidence="4">TolC family protein</fullName>
    </recommendedName>
</protein>
<feature type="region of interest" description="Disordered" evidence="1">
    <location>
        <begin position="164"/>
        <end position="224"/>
    </location>
</feature>
<dbReference type="Proteomes" id="UP001596513">
    <property type="component" value="Unassembled WGS sequence"/>
</dbReference>
<organism evidence="2 3">
    <name type="scientific">Hymenobacter humi</name>
    <dbReference type="NCBI Taxonomy" id="1411620"/>
    <lineage>
        <taxon>Bacteria</taxon>
        <taxon>Pseudomonadati</taxon>
        <taxon>Bacteroidota</taxon>
        <taxon>Cytophagia</taxon>
        <taxon>Cytophagales</taxon>
        <taxon>Hymenobacteraceae</taxon>
        <taxon>Hymenobacter</taxon>
    </lineage>
</organism>
<evidence type="ECO:0000313" key="3">
    <source>
        <dbReference type="Proteomes" id="UP001596513"/>
    </source>
</evidence>